<sequence length="162" mass="17367">TWAAVTPVGATMGVVQGVPTKDAAPVVKRRVQLAATPIGPPLPQMLQSYHTSVIIDDMEFSFSGRGIDQLRGTQSHIPFSGKPEVTDLGYTKLPRGPFGCSKPAWRHLHPDSQPASGTRARFENPSEHLAHATWKDKAECRRGGLTAYGLRSGGGLRRGGGE</sequence>
<protein>
    <submittedName>
        <fullName evidence="2">Uncharacterized protein</fullName>
    </submittedName>
</protein>
<organism evidence="2 3">
    <name type="scientific">Prorocentrum cordatum</name>
    <dbReference type="NCBI Taxonomy" id="2364126"/>
    <lineage>
        <taxon>Eukaryota</taxon>
        <taxon>Sar</taxon>
        <taxon>Alveolata</taxon>
        <taxon>Dinophyceae</taxon>
        <taxon>Prorocentrales</taxon>
        <taxon>Prorocentraceae</taxon>
        <taxon>Prorocentrum</taxon>
    </lineage>
</organism>
<dbReference type="EMBL" id="CAUYUJ010016049">
    <property type="protein sequence ID" value="CAK0861181.1"/>
    <property type="molecule type" value="Genomic_DNA"/>
</dbReference>
<name>A0ABN9UMP1_9DINO</name>
<evidence type="ECO:0000313" key="3">
    <source>
        <dbReference type="Proteomes" id="UP001189429"/>
    </source>
</evidence>
<evidence type="ECO:0000313" key="2">
    <source>
        <dbReference type="EMBL" id="CAK0861181.1"/>
    </source>
</evidence>
<evidence type="ECO:0000256" key="1">
    <source>
        <dbReference type="SAM" id="MobiDB-lite"/>
    </source>
</evidence>
<feature type="region of interest" description="Disordered" evidence="1">
    <location>
        <begin position="109"/>
        <end position="128"/>
    </location>
</feature>
<keyword evidence="3" id="KW-1185">Reference proteome</keyword>
<dbReference type="Proteomes" id="UP001189429">
    <property type="component" value="Unassembled WGS sequence"/>
</dbReference>
<reference evidence="2" key="1">
    <citation type="submission" date="2023-10" db="EMBL/GenBank/DDBJ databases">
        <authorList>
            <person name="Chen Y."/>
            <person name="Shah S."/>
            <person name="Dougan E. K."/>
            <person name="Thang M."/>
            <person name="Chan C."/>
        </authorList>
    </citation>
    <scope>NUCLEOTIDE SEQUENCE [LARGE SCALE GENOMIC DNA]</scope>
</reference>
<comment type="caution">
    <text evidence="2">The sequence shown here is derived from an EMBL/GenBank/DDBJ whole genome shotgun (WGS) entry which is preliminary data.</text>
</comment>
<proteinExistence type="predicted"/>
<accession>A0ABN9UMP1</accession>
<gene>
    <name evidence="2" type="ORF">PCOR1329_LOCUS49942</name>
</gene>
<feature type="non-terminal residue" evidence="2">
    <location>
        <position position="1"/>
    </location>
</feature>